<dbReference type="EMBL" id="MT141388">
    <property type="protein sequence ID" value="QJA59913.1"/>
    <property type="molecule type" value="Genomic_DNA"/>
</dbReference>
<name>A0A6H1ZR74_9ZZZZ</name>
<sequence length="220" mass="25377">MPNDQPHTIYRDKDGVRLVSVTTYIHILGSGGIVHWAWQQGVAGLDYRKVRDMYGDIGTVSHYLAFCKLTGTEPDLSGYEESILLATERPMVKFDEWLSGKKLEPMLLEEPMVSEKYRFGGTPDYYGLVDGVKTLLDFKTSNAVHQDYLYQVAAYGKLLEEHGHQVDDYRIIRFGRDEGDELEDYPCGDLTKHWDVFLSCQRIYNLQKEIRQDGKKRLVE</sequence>
<proteinExistence type="predicted"/>
<dbReference type="EMBL" id="MT144168">
    <property type="protein sequence ID" value="QJA50008.1"/>
    <property type="molecule type" value="Genomic_DNA"/>
</dbReference>
<evidence type="ECO:0000313" key="1">
    <source>
        <dbReference type="EMBL" id="QJA50008.1"/>
    </source>
</evidence>
<protein>
    <recommendedName>
        <fullName evidence="3">PD-(D/E)XK endonuclease-like domain-containing protein</fullName>
    </recommendedName>
</protein>
<gene>
    <name evidence="2" type="ORF">MM415B01221_0022</name>
    <name evidence="1" type="ORF">TM448A01550_0023</name>
</gene>
<dbReference type="InterPro" id="IPR011604">
    <property type="entry name" value="PDDEXK-like_dom_sf"/>
</dbReference>
<evidence type="ECO:0008006" key="3">
    <source>
        <dbReference type="Google" id="ProtNLM"/>
    </source>
</evidence>
<accession>A0A6H1ZR74</accession>
<dbReference type="AlphaFoldDB" id="A0A6H1ZR74"/>
<reference evidence="1" key="1">
    <citation type="submission" date="2020-03" db="EMBL/GenBank/DDBJ databases">
        <title>The deep terrestrial virosphere.</title>
        <authorList>
            <person name="Holmfeldt K."/>
            <person name="Nilsson E."/>
            <person name="Simone D."/>
            <person name="Lopez-Fernandez M."/>
            <person name="Wu X."/>
            <person name="de Brujin I."/>
            <person name="Lundin D."/>
            <person name="Andersson A."/>
            <person name="Bertilsson S."/>
            <person name="Dopson M."/>
        </authorList>
    </citation>
    <scope>NUCLEOTIDE SEQUENCE</scope>
    <source>
        <strain evidence="2">MM415B01221</strain>
        <strain evidence="1">TM448A01550</strain>
    </source>
</reference>
<organism evidence="1">
    <name type="scientific">viral metagenome</name>
    <dbReference type="NCBI Taxonomy" id="1070528"/>
    <lineage>
        <taxon>unclassified sequences</taxon>
        <taxon>metagenomes</taxon>
        <taxon>organismal metagenomes</taxon>
    </lineage>
</organism>
<evidence type="ECO:0000313" key="2">
    <source>
        <dbReference type="EMBL" id="QJA59913.1"/>
    </source>
</evidence>
<dbReference type="Gene3D" id="3.90.320.10">
    <property type="match status" value="1"/>
</dbReference>